<proteinExistence type="predicted"/>
<dbReference type="Pfam" id="PF11154">
    <property type="entry name" value="DUF2934"/>
    <property type="match status" value="1"/>
</dbReference>
<dbReference type="RefSeq" id="WP_047133227.1">
    <property type="nucleotide sequence ID" value="NZ_CZVI01000013.1"/>
</dbReference>
<accession>A0A0P1MKK5</accession>
<evidence type="ECO:0000313" key="3">
    <source>
        <dbReference type="Proteomes" id="UP000182011"/>
    </source>
</evidence>
<dbReference type="InterPro" id="IPR021327">
    <property type="entry name" value="DUF2934"/>
</dbReference>
<accession>A0A0P1LE68</accession>
<name>A0A0P1MKK5_9BACT</name>
<keyword evidence="4" id="KW-1185">Reference proteome</keyword>
<accession>A0A0S4ND29</accession>
<evidence type="ECO:0000313" key="1">
    <source>
        <dbReference type="EMBL" id="CUS87670.1"/>
    </source>
</evidence>
<dbReference type="AlphaFoldDB" id="A0A0P1MKK5"/>
<evidence type="ECO:0000313" key="2">
    <source>
        <dbReference type="EMBL" id="CUU09244.1"/>
    </source>
</evidence>
<accession>A0A0P1LIA5</accession>
<evidence type="ECO:0000313" key="4">
    <source>
        <dbReference type="Proteomes" id="UP000182200"/>
    </source>
</evidence>
<accession>A0A0P1MWR4</accession>
<accession>A0A0P1M4M9</accession>
<reference evidence="1 4" key="2">
    <citation type="submission" date="2015-11" db="EMBL/GenBank/DDBJ databases">
        <authorList>
            <person name="Varghese N."/>
        </authorList>
    </citation>
    <scope>NUCLEOTIDE SEQUENCE [LARGE SCALE GENOMIC DNA]</scope>
    <source>
        <strain evidence="1 4">JGI-8</strain>
    </source>
</reference>
<dbReference type="EMBL" id="FAOP01000015">
    <property type="protein sequence ID" value="CUU09244.1"/>
    <property type="molecule type" value="Genomic_DNA"/>
</dbReference>
<sequence length="165" mass="19370">MEQKIKKLDVPGFLTDFSRRNQFKPMVVELASGRKKERFLENAYFLGFHCKMEIGSGDKIYLFKATKNYQFIGEIVFEISGLKEVSYGKESEIESVILKFDKAKYIVKVFGRPNNEMRRETIAKVAYFIWERKGGIGSQELENWAEAERIVQDWVRVFSDEFIKV</sequence>
<dbReference type="Proteomes" id="UP000182011">
    <property type="component" value="Unassembled WGS sequence"/>
</dbReference>
<dbReference type="EMBL" id="CZVI01000013">
    <property type="protein sequence ID" value="CUS87670.1"/>
    <property type="molecule type" value="Genomic_DNA"/>
</dbReference>
<accession>A0A0P1L7X5</accession>
<dbReference type="OrthoDB" id="9807952at2"/>
<protein>
    <submittedName>
        <fullName evidence="2">Uncharacterized protein</fullName>
    </submittedName>
</protein>
<reference evidence="2 3" key="1">
    <citation type="submission" date="2015-11" db="EMBL/GenBank/DDBJ databases">
        <authorList>
            <person name="Zhang Y."/>
            <person name="Guo Z."/>
        </authorList>
    </citation>
    <scope>NUCLEOTIDE SEQUENCE [LARGE SCALE GENOMIC DNA]</scope>
    <source>
        <strain evidence="2">JGI-4</strain>
    </source>
</reference>
<accession>A0A0P1P8S4</accession>
<gene>
    <name evidence="2" type="ORF">JGI4_02317</name>
    <name evidence="1" type="ORF">JGI8_01126</name>
</gene>
<organism evidence="2 3">
    <name type="scientific">Candidatus Kryptonium thompsonii</name>
    <dbReference type="NCBI Taxonomy" id="1633631"/>
    <lineage>
        <taxon>Bacteria</taxon>
        <taxon>Pseudomonadati</taxon>
        <taxon>Candidatus Kryptoniota</taxon>
        <taxon>Candidatus Kryptonium</taxon>
    </lineage>
</organism>
<dbReference type="Proteomes" id="UP000182200">
    <property type="component" value="Unassembled WGS sequence"/>
</dbReference>
<accession>A0A0P1LZC7</accession>
<dbReference type="STRING" id="1633631.GCA_001442925_02306"/>